<dbReference type="OrthoDB" id="121932at2759"/>
<organism evidence="7 8">
    <name type="scientific">Piloderma croceum (strain F 1598)</name>
    <dbReference type="NCBI Taxonomy" id="765440"/>
    <lineage>
        <taxon>Eukaryota</taxon>
        <taxon>Fungi</taxon>
        <taxon>Dikarya</taxon>
        <taxon>Basidiomycota</taxon>
        <taxon>Agaricomycotina</taxon>
        <taxon>Agaricomycetes</taxon>
        <taxon>Agaricomycetidae</taxon>
        <taxon>Atheliales</taxon>
        <taxon>Atheliaceae</taxon>
        <taxon>Piloderma</taxon>
    </lineage>
</organism>
<keyword evidence="4" id="KW-0539">Nucleus</keyword>
<dbReference type="AlphaFoldDB" id="A0A0C3C3M2"/>
<protein>
    <recommendedName>
        <fullName evidence="9">Chromosome transmission fidelity protein 8</fullName>
    </recommendedName>
</protein>
<accession>A0A0C3C3M2</accession>
<keyword evidence="5" id="KW-0131">Cell cycle</keyword>
<proteinExistence type="inferred from homology"/>
<comment type="similarity">
    <text evidence="6">Belongs to the CTF8 family.</text>
</comment>
<evidence type="ECO:0000256" key="1">
    <source>
        <dbReference type="ARBA" id="ARBA00004123"/>
    </source>
</evidence>
<reference evidence="7 8" key="1">
    <citation type="submission" date="2014-04" db="EMBL/GenBank/DDBJ databases">
        <authorList>
            <consortium name="DOE Joint Genome Institute"/>
            <person name="Kuo A."/>
            <person name="Tarkka M."/>
            <person name="Buscot F."/>
            <person name="Kohler A."/>
            <person name="Nagy L.G."/>
            <person name="Floudas D."/>
            <person name="Copeland A."/>
            <person name="Barry K.W."/>
            <person name="Cichocki N."/>
            <person name="Veneault-Fourrey C."/>
            <person name="LaButti K."/>
            <person name="Lindquist E.A."/>
            <person name="Lipzen A."/>
            <person name="Lundell T."/>
            <person name="Morin E."/>
            <person name="Murat C."/>
            <person name="Sun H."/>
            <person name="Tunlid A."/>
            <person name="Henrissat B."/>
            <person name="Grigoriev I.V."/>
            <person name="Hibbett D.S."/>
            <person name="Martin F."/>
            <person name="Nordberg H.P."/>
            <person name="Cantor M.N."/>
            <person name="Hua S.X."/>
        </authorList>
    </citation>
    <scope>NUCLEOTIDE SEQUENCE [LARGE SCALE GENOMIC DNA]</scope>
    <source>
        <strain evidence="7 8">F 1598</strain>
    </source>
</reference>
<name>A0A0C3C3M2_PILCF</name>
<dbReference type="GO" id="GO:0007064">
    <property type="term" value="P:mitotic sister chromatid cohesion"/>
    <property type="evidence" value="ECO:0007669"/>
    <property type="project" value="InterPro"/>
</dbReference>
<evidence type="ECO:0000313" key="8">
    <source>
        <dbReference type="Proteomes" id="UP000054166"/>
    </source>
</evidence>
<dbReference type="HOGENOM" id="CLU_066293_2_1_1"/>
<evidence type="ECO:0000256" key="2">
    <source>
        <dbReference type="ARBA" id="ARBA00022705"/>
    </source>
</evidence>
<dbReference type="Pfam" id="PF09696">
    <property type="entry name" value="Ctf8"/>
    <property type="match status" value="1"/>
</dbReference>
<evidence type="ECO:0000256" key="3">
    <source>
        <dbReference type="ARBA" id="ARBA00023125"/>
    </source>
</evidence>
<dbReference type="InterPro" id="IPR018607">
    <property type="entry name" value="Ctf8"/>
</dbReference>
<evidence type="ECO:0000256" key="5">
    <source>
        <dbReference type="ARBA" id="ARBA00023306"/>
    </source>
</evidence>
<dbReference type="InParanoid" id="A0A0C3C3M2"/>
<keyword evidence="3" id="KW-0238">DNA-binding</keyword>
<dbReference type="PANTHER" id="PTHR28605:SF1">
    <property type="entry name" value="CHROMOSOME TRANSMISSION FIDELITY FACTOR 8"/>
    <property type="match status" value="1"/>
</dbReference>
<dbReference type="PANTHER" id="PTHR28605">
    <property type="entry name" value="CTF8, CHROMOSOME TRANSMISSION FIDELITY FACTOR 8 HOMOLOG (S. CEREVISIAE)"/>
    <property type="match status" value="1"/>
</dbReference>
<sequence length="154" mass="16373">MLIPITISSSSTASLPVQLTKLGNDELVLIELQGSLDVECTDSSERDGQMVGTFRLDEGSSKPTLAIGHHLLEGKIVSLPKPFGVIQRSTTPSAPHQNVHNHDPGDAMCGIGSEEGSLRWDMVAIVKKKIVFSKRPMPIVGTATIAVGSSSKKD</sequence>
<dbReference type="STRING" id="765440.A0A0C3C3M2"/>
<evidence type="ECO:0000256" key="4">
    <source>
        <dbReference type="ARBA" id="ARBA00023242"/>
    </source>
</evidence>
<dbReference type="Proteomes" id="UP000054166">
    <property type="component" value="Unassembled WGS sequence"/>
</dbReference>
<reference evidence="8" key="2">
    <citation type="submission" date="2015-01" db="EMBL/GenBank/DDBJ databases">
        <title>Evolutionary Origins and Diversification of the Mycorrhizal Mutualists.</title>
        <authorList>
            <consortium name="DOE Joint Genome Institute"/>
            <consortium name="Mycorrhizal Genomics Consortium"/>
            <person name="Kohler A."/>
            <person name="Kuo A."/>
            <person name="Nagy L.G."/>
            <person name="Floudas D."/>
            <person name="Copeland A."/>
            <person name="Barry K.W."/>
            <person name="Cichocki N."/>
            <person name="Veneault-Fourrey C."/>
            <person name="LaButti K."/>
            <person name="Lindquist E.A."/>
            <person name="Lipzen A."/>
            <person name="Lundell T."/>
            <person name="Morin E."/>
            <person name="Murat C."/>
            <person name="Riley R."/>
            <person name="Ohm R."/>
            <person name="Sun H."/>
            <person name="Tunlid A."/>
            <person name="Henrissat B."/>
            <person name="Grigoriev I.V."/>
            <person name="Hibbett D.S."/>
            <person name="Martin F."/>
        </authorList>
    </citation>
    <scope>NUCLEOTIDE SEQUENCE [LARGE SCALE GENOMIC DNA]</scope>
    <source>
        <strain evidence="8">F 1598</strain>
    </source>
</reference>
<dbReference type="GO" id="GO:0003677">
    <property type="term" value="F:DNA binding"/>
    <property type="evidence" value="ECO:0007669"/>
    <property type="project" value="UniProtKB-KW"/>
</dbReference>
<gene>
    <name evidence="7" type="ORF">PILCRDRAFT_402447</name>
</gene>
<keyword evidence="2" id="KW-0235">DNA replication</keyword>
<keyword evidence="8" id="KW-1185">Reference proteome</keyword>
<dbReference type="FunCoup" id="A0A0C3C3M2">
    <property type="interactions" value="29"/>
</dbReference>
<comment type="subcellular location">
    <subcellularLocation>
        <location evidence="1">Nucleus</location>
    </subcellularLocation>
</comment>
<dbReference type="EMBL" id="KN832988">
    <property type="protein sequence ID" value="KIM84197.1"/>
    <property type="molecule type" value="Genomic_DNA"/>
</dbReference>
<evidence type="ECO:0008006" key="9">
    <source>
        <dbReference type="Google" id="ProtNLM"/>
    </source>
</evidence>
<dbReference type="GO" id="GO:0006260">
    <property type="term" value="P:DNA replication"/>
    <property type="evidence" value="ECO:0007669"/>
    <property type="project" value="UniProtKB-KW"/>
</dbReference>
<evidence type="ECO:0000256" key="6">
    <source>
        <dbReference type="ARBA" id="ARBA00038447"/>
    </source>
</evidence>
<dbReference type="GO" id="GO:0031390">
    <property type="term" value="C:Ctf18 RFC-like complex"/>
    <property type="evidence" value="ECO:0007669"/>
    <property type="project" value="InterPro"/>
</dbReference>
<evidence type="ECO:0000313" key="7">
    <source>
        <dbReference type="EMBL" id="KIM84197.1"/>
    </source>
</evidence>